<keyword evidence="1" id="KW-0175">Coiled coil</keyword>
<gene>
    <name evidence="3" type="ORF">C452_13094</name>
</gene>
<evidence type="ECO:0000313" key="4">
    <source>
        <dbReference type="Proteomes" id="UP000011577"/>
    </source>
</evidence>
<dbReference type="Proteomes" id="UP000011577">
    <property type="component" value="Unassembled WGS sequence"/>
</dbReference>
<comment type="caution">
    <text evidence="3">The sequence shown here is derived from an EMBL/GenBank/DDBJ whole genome shotgun (WGS) entry which is preliminary data.</text>
</comment>
<name>M0HUV6_HALVO</name>
<evidence type="ECO:0000256" key="1">
    <source>
        <dbReference type="SAM" id="Coils"/>
    </source>
</evidence>
<protein>
    <recommendedName>
        <fullName evidence="2">DUF8098 domain-containing protein</fullName>
    </recommendedName>
</protein>
<dbReference type="AlphaFoldDB" id="M0HUV6"/>
<dbReference type="InterPro" id="IPR058411">
    <property type="entry name" value="DUF8098"/>
</dbReference>
<accession>M0HUV6</accession>
<feature type="coiled-coil region" evidence="1">
    <location>
        <begin position="301"/>
        <end position="328"/>
    </location>
</feature>
<proteinExistence type="predicted"/>
<feature type="domain" description="DUF8098" evidence="2">
    <location>
        <begin position="32"/>
        <end position="358"/>
    </location>
</feature>
<evidence type="ECO:0000259" key="2">
    <source>
        <dbReference type="Pfam" id="PF26400"/>
    </source>
</evidence>
<reference evidence="3 4" key="1">
    <citation type="journal article" date="2014" name="PLoS Genet.">
        <title>Phylogenetically driven sequencing of extremely halophilic archaea reveals strategies for static and dynamic osmo-response.</title>
        <authorList>
            <person name="Becker E.A."/>
            <person name="Seitzer P.M."/>
            <person name="Tritt A."/>
            <person name="Larsen D."/>
            <person name="Krusor M."/>
            <person name="Yao A.I."/>
            <person name="Wu D."/>
            <person name="Madern D."/>
            <person name="Eisen J.A."/>
            <person name="Darling A.E."/>
            <person name="Facciotti M.T."/>
        </authorList>
    </citation>
    <scope>NUCLEOTIDE SEQUENCE [LARGE SCALE GENOMIC DNA]</scope>
    <source>
        <strain evidence="3 4">JCM 10717</strain>
    </source>
</reference>
<sequence>MLAIQELPKVFDRSAKRPSQTNRLAINGVQTMDDISRAEEKQLVDDLIRGLEGALSELGIDSKPFKQATHGEIKLHKTIFLGVDWAGIPVQYSWHTYGPDLGNSVPSTEGVQPTALSEIPHPFTPSVRPGVTDTYPSPKQYEDFYLDIEVGEFEGLDEILEADLHDFLHDFYTENAPPRFKQLYLHNVELQRFLWDDEETLSVLFVDEDYCRDLGRIISDVHGELLKHDLFDEVVEPFIAYTDLVEDVYMKLARSDQDELSGDPRTIIRELGDFYHDYAWKYVAETISRETPHGIDKNEIRQGASDELQFLDENYDEFLRNLEELCAEAGLVPSPSDYYLDASDSPLKDSVSELAETYDEINSR</sequence>
<dbReference type="Pfam" id="PF26400">
    <property type="entry name" value="DUF8098"/>
    <property type="match status" value="1"/>
</dbReference>
<organism evidence="3 4">
    <name type="scientific">Haloferax volcanii JCM 10717</name>
    <dbReference type="NCBI Taxonomy" id="1227458"/>
    <lineage>
        <taxon>Archaea</taxon>
        <taxon>Methanobacteriati</taxon>
        <taxon>Methanobacteriota</taxon>
        <taxon>Stenosarchaea group</taxon>
        <taxon>Halobacteria</taxon>
        <taxon>Halobacteriales</taxon>
        <taxon>Haloferacaceae</taxon>
        <taxon>Haloferax</taxon>
    </lineage>
</organism>
<evidence type="ECO:0000313" key="3">
    <source>
        <dbReference type="EMBL" id="ELZ88400.1"/>
    </source>
</evidence>
<dbReference type="EMBL" id="AOLL01000027">
    <property type="protein sequence ID" value="ELZ88400.1"/>
    <property type="molecule type" value="Genomic_DNA"/>
</dbReference>